<dbReference type="EMBL" id="CP127247">
    <property type="protein sequence ID" value="WIY27079.1"/>
    <property type="molecule type" value="Genomic_DNA"/>
</dbReference>
<dbReference type="KEGG" id="ppso:QPJ95_09300"/>
<dbReference type="Proteomes" id="UP001238334">
    <property type="component" value="Chromosome"/>
</dbReference>
<keyword evidence="1" id="KW-0812">Transmembrane</keyword>
<feature type="transmembrane region" description="Helical" evidence="1">
    <location>
        <begin position="23"/>
        <end position="46"/>
    </location>
</feature>
<accession>A0A9Y2L533</accession>
<protein>
    <submittedName>
        <fullName evidence="2">Uncharacterized protein</fullName>
    </submittedName>
</protein>
<sequence>MATGKRLKVRKTGLSHSENGRRLLFVLVELFFLFILLIAANISIFVDATILHNNLSEISISQFLQSSFILLSSVIFALGAVRYPFKRAYLVLVATLFGCMFIRENDAVFDLIRHGFWVVPTFCALIASGWYTARNLDTLMDPFLCHLEGRHSTHVYTGFLIVVVFSRLFGTGSFWDAVMGNNYSPDYKSIIQEGVELLGYVLIFHGSCMSFLSRFGDHKATPWRS</sequence>
<keyword evidence="1" id="KW-1133">Transmembrane helix</keyword>
<dbReference type="AlphaFoldDB" id="A0A9Y2L533"/>
<feature type="transmembrane region" description="Helical" evidence="1">
    <location>
        <begin position="115"/>
        <end position="133"/>
    </location>
</feature>
<reference evidence="2 3" key="1">
    <citation type="submission" date="2023-06" db="EMBL/GenBank/DDBJ databases">
        <title>Parasedimentitalea psychrophila sp. nov., a psychrophilic bacterium isolated from deep-sea sediment.</title>
        <authorList>
            <person name="Li A."/>
        </authorList>
    </citation>
    <scope>NUCLEOTIDE SEQUENCE [LARGE SCALE GENOMIC DNA]</scope>
    <source>
        <strain evidence="2 3">QS115</strain>
    </source>
</reference>
<feature type="transmembrane region" description="Helical" evidence="1">
    <location>
        <begin position="88"/>
        <end position="103"/>
    </location>
</feature>
<dbReference type="RefSeq" id="WP_270920634.1">
    <property type="nucleotide sequence ID" value="NZ_CP127247.1"/>
</dbReference>
<proteinExistence type="predicted"/>
<feature type="transmembrane region" description="Helical" evidence="1">
    <location>
        <begin position="197"/>
        <end position="215"/>
    </location>
</feature>
<evidence type="ECO:0000313" key="2">
    <source>
        <dbReference type="EMBL" id="WIY27079.1"/>
    </source>
</evidence>
<feature type="transmembrane region" description="Helical" evidence="1">
    <location>
        <begin position="58"/>
        <end position="81"/>
    </location>
</feature>
<organism evidence="2 3">
    <name type="scientific">Parasedimentitalea psychrophila</name>
    <dbReference type="NCBI Taxonomy" id="2997337"/>
    <lineage>
        <taxon>Bacteria</taxon>
        <taxon>Pseudomonadati</taxon>
        <taxon>Pseudomonadota</taxon>
        <taxon>Alphaproteobacteria</taxon>
        <taxon>Rhodobacterales</taxon>
        <taxon>Paracoccaceae</taxon>
        <taxon>Parasedimentitalea</taxon>
    </lineage>
</organism>
<gene>
    <name evidence="2" type="ORF">QPJ95_09300</name>
</gene>
<evidence type="ECO:0000313" key="3">
    <source>
        <dbReference type="Proteomes" id="UP001238334"/>
    </source>
</evidence>
<evidence type="ECO:0000256" key="1">
    <source>
        <dbReference type="SAM" id="Phobius"/>
    </source>
</evidence>
<keyword evidence="1" id="KW-0472">Membrane</keyword>
<keyword evidence="3" id="KW-1185">Reference proteome</keyword>
<feature type="transmembrane region" description="Helical" evidence="1">
    <location>
        <begin position="154"/>
        <end position="177"/>
    </location>
</feature>
<name>A0A9Y2L533_9RHOB</name>